<dbReference type="GO" id="GO:0016787">
    <property type="term" value="F:hydrolase activity"/>
    <property type="evidence" value="ECO:0007669"/>
    <property type="project" value="InterPro"/>
</dbReference>
<accession>A0A917WGU2</accession>
<sequence>MIDHHVRFGPDDMGATDADELIRLLDAHAVQRAVLGPVGRWVAVDNREGNEALSAAIRRHPDRLLGYACVNPWYGTRAVDELRRALDAGLCGLKLEPARQGLRLLDPQLVPVLGAAADRGVPVYVVTGVPIAAEPLQLTELARRWPGLTFVMGRSGRTDFSTDLVPALAAVPNIVAETAYNGPSDLRRIADAIGAHRVVFAGDVPANDLGLELDRAARAGIALGSLFT</sequence>
<dbReference type="Proteomes" id="UP000642070">
    <property type="component" value="Unassembled WGS sequence"/>
</dbReference>
<protein>
    <recommendedName>
        <fullName evidence="2">Amidohydrolase-related domain-containing protein</fullName>
    </recommendedName>
</protein>
<dbReference type="PANTHER" id="PTHR21240">
    <property type="entry name" value="2-AMINO-3-CARBOXYLMUCONATE-6-SEMIALDEHYDE DECARBOXYLASE"/>
    <property type="match status" value="1"/>
</dbReference>
<dbReference type="Gene3D" id="3.20.20.140">
    <property type="entry name" value="Metal-dependent hydrolases"/>
    <property type="match status" value="1"/>
</dbReference>
<keyword evidence="1" id="KW-0456">Lyase</keyword>
<evidence type="ECO:0000259" key="2">
    <source>
        <dbReference type="Pfam" id="PF04909"/>
    </source>
</evidence>
<dbReference type="SUPFAM" id="SSF51556">
    <property type="entry name" value="Metallo-dependent hydrolases"/>
    <property type="match status" value="1"/>
</dbReference>
<dbReference type="InterPro" id="IPR032465">
    <property type="entry name" value="ACMSD"/>
</dbReference>
<dbReference type="AlphaFoldDB" id="A0A917WGU2"/>
<organism evidence="3 4">
    <name type="scientific">Dactylosporangium sucinum</name>
    <dbReference type="NCBI Taxonomy" id="1424081"/>
    <lineage>
        <taxon>Bacteria</taxon>
        <taxon>Bacillati</taxon>
        <taxon>Actinomycetota</taxon>
        <taxon>Actinomycetes</taxon>
        <taxon>Micromonosporales</taxon>
        <taxon>Micromonosporaceae</taxon>
        <taxon>Dactylosporangium</taxon>
    </lineage>
</organism>
<feature type="domain" description="Amidohydrolase-related" evidence="2">
    <location>
        <begin position="3"/>
        <end position="219"/>
    </location>
</feature>
<dbReference type="PANTHER" id="PTHR21240:SF28">
    <property type="entry name" value="ISO-OROTATE DECARBOXYLASE (EUROFUNG)"/>
    <property type="match status" value="1"/>
</dbReference>
<dbReference type="RefSeq" id="WP_190247607.1">
    <property type="nucleotide sequence ID" value="NZ_BMPI01000001.1"/>
</dbReference>
<dbReference type="GO" id="GO:0016831">
    <property type="term" value="F:carboxy-lyase activity"/>
    <property type="evidence" value="ECO:0007669"/>
    <property type="project" value="InterPro"/>
</dbReference>
<evidence type="ECO:0000256" key="1">
    <source>
        <dbReference type="ARBA" id="ARBA00023239"/>
    </source>
</evidence>
<keyword evidence="4" id="KW-1185">Reference proteome</keyword>
<dbReference type="Pfam" id="PF04909">
    <property type="entry name" value="Amidohydro_2"/>
    <property type="match status" value="1"/>
</dbReference>
<dbReference type="EMBL" id="BMPI01000001">
    <property type="protein sequence ID" value="GGM02952.1"/>
    <property type="molecule type" value="Genomic_DNA"/>
</dbReference>
<reference evidence="3" key="1">
    <citation type="journal article" date="2014" name="Int. J. Syst. Evol. Microbiol.">
        <title>Complete genome sequence of Corynebacterium casei LMG S-19264T (=DSM 44701T), isolated from a smear-ripened cheese.</title>
        <authorList>
            <consortium name="US DOE Joint Genome Institute (JGI-PGF)"/>
            <person name="Walter F."/>
            <person name="Albersmeier A."/>
            <person name="Kalinowski J."/>
            <person name="Ruckert C."/>
        </authorList>
    </citation>
    <scope>NUCLEOTIDE SEQUENCE</scope>
    <source>
        <strain evidence="3">JCM 19831</strain>
    </source>
</reference>
<reference evidence="3" key="2">
    <citation type="submission" date="2020-09" db="EMBL/GenBank/DDBJ databases">
        <authorList>
            <person name="Sun Q."/>
            <person name="Ohkuma M."/>
        </authorList>
    </citation>
    <scope>NUCLEOTIDE SEQUENCE</scope>
    <source>
        <strain evidence="3">JCM 19831</strain>
    </source>
</reference>
<dbReference type="InterPro" id="IPR006680">
    <property type="entry name" value="Amidohydro-rel"/>
</dbReference>
<dbReference type="GO" id="GO:0019748">
    <property type="term" value="P:secondary metabolic process"/>
    <property type="evidence" value="ECO:0007669"/>
    <property type="project" value="TreeGrafter"/>
</dbReference>
<evidence type="ECO:0000313" key="4">
    <source>
        <dbReference type="Proteomes" id="UP000642070"/>
    </source>
</evidence>
<dbReference type="InterPro" id="IPR032466">
    <property type="entry name" value="Metal_Hydrolase"/>
</dbReference>
<gene>
    <name evidence="3" type="ORF">GCM10007977_000430</name>
</gene>
<name>A0A917WGU2_9ACTN</name>
<comment type="caution">
    <text evidence="3">The sequence shown here is derived from an EMBL/GenBank/DDBJ whole genome shotgun (WGS) entry which is preliminary data.</text>
</comment>
<evidence type="ECO:0000313" key="3">
    <source>
        <dbReference type="EMBL" id="GGM02952.1"/>
    </source>
</evidence>
<dbReference type="GO" id="GO:0005737">
    <property type="term" value="C:cytoplasm"/>
    <property type="evidence" value="ECO:0007669"/>
    <property type="project" value="TreeGrafter"/>
</dbReference>
<proteinExistence type="predicted"/>